<protein>
    <submittedName>
        <fullName evidence="1">Uncharacterized protein</fullName>
    </submittedName>
</protein>
<organism evidence="1 2">
    <name type="scientific">Cudoniella acicularis</name>
    <dbReference type="NCBI Taxonomy" id="354080"/>
    <lineage>
        <taxon>Eukaryota</taxon>
        <taxon>Fungi</taxon>
        <taxon>Dikarya</taxon>
        <taxon>Ascomycota</taxon>
        <taxon>Pezizomycotina</taxon>
        <taxon>Leotiomycetes</taxon>
        <taxon>Helotiales</taxon>
        <taxon>Tricladiaceae</taxon>
        <taxon>Cudoniella</taxon>
    </lineage>
</organism>
<accession>A0A8H4QM54</accession>
<dbReference type="EMBL" id="JAAMPI010002466">
    <property type="protein sequence ID" value="KAF4613368.1"/>
    <property type="molecule type" value="Genomic_DNA"/>
</dbReference>
<name>A0A8H4QM54_9HELO</name>
<sequence>MLVTALYCYSALIASLPIVTPIVELLGRNITASIWENARDTPPPRRTTLFPFEKDLLLGREVAEAPEQPDLVEGIGGEEYKVNDKVDGKGKGKGDEKIISEKVVVELIDV</sequence>
<evidence type="ECO:0000313" key="2">
    <source>
        <dbReference type="Proteomes" id="UP000566819"/>
    </source>
</evidence>
<evidence type="ECO:0000313" key="1">
    <source>
        <dbReference type="EMBL" id="KAF4613368.1"/>
    </source>
</evidence>
<keyword evidence="2" id="KW-1185">Reference proteome</keyword>
<gene>
    <name evidence="1" type="ORF">G7Y89_g15520</name>
</gene>
<dbReference type="AlphaFoldDB" id="A0A8H4QM54"/>
<comment type="caution">
    <text evidence="1">The sequence shown here is derived from an EMBL/GenBank/DDBJ whole genome shotgun (WGS) entry which is preliminary data.</text>
</comment>
<reference evidence="1 2" key="1">
    <citation type="submission" date="2020-03" db="EMBL/GenBank/DDBJ databases">
        <title>Draft Genome Sequence of Cudoniella acicularis.</title>
        <authorList>
            <person name="Buettner E."/>
            <person name="Kellner H."/>
        </authorList>
    </citation>
    <scope>NUCLEOTIDE SEQUENCE [LARGE SCALE GENOMIC DNA]</scope>
    <source>
        <strain evidence="1 2">DSM 108380</strain>
    </source>
</reference>
<proteinExistence type="predicted"/>
<dbReference type="Proteomes" id="UP000566819">
    <property type="component" value="Unassembled WGS sequence"/>
</dbReference>